<evidence type="ECO:0000313" key="1">
    <source>
        <dbReference type="EMBL" id="VTP62579.1"/>
    </source>
</evidence>
<accession>A0A4U9HK36</accession>
<name>A0A4U9HK36_SERRU</name>
<dbReference type="Proteomes" id="UP000307968">
    <property type="component" value="Chromosome"/>
</dbReference>
<gene>
    <name evidence="1" type="ORF">NCTC12971_02710</name>
</gene>
<sequence length="43" mass="4563">MALAHSLGQRAAYGYADLIETADAERCVRAGPNFSAALNILIK</sequence>
<organism evidence="1 2">
    <name type="scientific">Serratia rubidaea</name>
    <name type="common">Serratia marinorubra</name>
    <dbReference type="NCBI Taxonomy" id="61652"/>
    <lineage>
        <taxon>Bacteria</taxon>
        <taxon>Pseudomonadati</taxon>
        <taxon>Pseudomonadota</taxon>
        <taxon>Gammaproteobacteria</taxon>
        <taxon>Enterobacterales</taxon>
        <taxon>Yersiniaceae</taxon>
        <taxon>Serratia</taxon>
    </lineage>
</organism>
<dbReference type="AlphaFoldDB" id="A0A4U9HK36"/>
<dbReference type="EMBL" id="LR590463">
    <property type="protein sequence ID" value="VTP62579.1"/>
    <property type="molecule type" value="Genomic_DNA"/>
</dbReference>
<evidence type="ECO:0000313" key="2">
    <source>
        <dbReference type="Proteomes" id="UP000307968"/>
    </source>
</evidence>
<reference evidence="1 2" key="1">
    <citation type="submission" date="2019-05" db="EMBL/GenBank/DDBJ databases">
        <authorList>
            <consortium name="Pathogen Informatics"/>
        </authorList>
    </citation>
    <scope>NUCLEOTIDE SEQUENCE [LARGE SCALE GENOMIC DNA]</scope>
    <source>
        <strain evidence="1 2">NCTC12971</strain>
    </source>
</reference>
<protein>
    <submittedName>
        <fullName evidence="1">Uncharacterized protein</fullName>
    </submittedName>
</protein>
<proteinExistence type="predicted"/>